<evidence type="ECO:0008006" key="3">
    <source>
        <dbReference type="Google" id="ProtNLM"/>
    </source>
</evidence>
<dbReference type="KEGG" id="marz:MARA_41130"/>
<accession>A0A7I7S3U1</accession>
<geneLocation type="plasmid" evidence="2">
    <name>pjcm18538 dna</name>
</geneLocation>
<dbReference type="EMBL" id="AP022593">
    <property type="protein sequence ID" value="BBY50645.1"/>
    <property type="molecule type" value="Genomic_DNA"/>
</dbReference>
<protein>
    <recommendedName>
        <fullName evidence="3">Methyltransferase</fullName>
    </recommendedName>
</protein>
<gene>
    <name evidence="1" type="ORF">MARA_41130</name>
</gene>
<sequence length="78" mass="8406">MTIIDVGAHIGGIADGVLDRMRPATDLLVGTARVSSSYVDRLLHPNAVDTSTDQCAPRDRVIPPRNEVVIVPRALTRC</sequence>
<dbReference type="Proteomes" id="UP000467428">
    <property type="component" value="Chromosome"/>
</dbReference>
<evidence type="ECO:0000313" key="2">
    <source>
        <dbReference type="Proteomes" id="UP000467428"/>
    </source>
</evidence>
<evidence type="ECO:0000313" key="1">
    <source>
        <dbReference type="EMBL" id="BBY50645.1"/>
    </source>
</evidence>
<organism evidence="1 2">
    <name type="scientific">Mycolicibacterium arabiense</name>
    <dbReference type="NCBI Taxonomy" id="1286181"/>
    <lineage>
        <taxon>Bacteria</taxon>
        <taxon>Bacillati</taxon>
        <taxon>Actinomycetota</taxon>
        <taxon>Actinomycetes</taxon>
        <taxon>Mycobacteriales</taxon>
        <taxon>Mycobacteriaceae</taxon>
        <taxon>Mycolicibacterium</taxon>
    </lineage>
</organism>
<reference evidence="1 2" key="1">
    <citation type="journal article" date="2019" name="Emerg. Microbes Infect.">
        <title>Comprehensive subspecies identification of 175 nontuberculous mycobacteria species based on 7547 genomic profiles.</title>
        <authorList>
            <person name="Matsumoto Y."/>
            <person name="Kinjo T."/>
            <person name="Motooka D."/>
            <person name="Nabeya D."/>
            <person name="Jung N."/>
            <person name="Uechi K."/>
            <person name="Horii T."/>
            <person name="Iida T."/>
            <person name="Fujita J."/>
            <person name="Nakamura S."/>
        </authorList>
    </citation>
    <scope>NUCLEOTIDE SEQUENCE [LARGE SCALE GENOMIC DNA]</scope>
    <source>
        <strain evidence="1 2">JCM 18538</strain>
    </source>
</reference>
<keyword evidence="2" id="KW-1185">Reference proteome</keyword>
<dbReference type="RefSeq" id="WP_163920246.1">
    <property type="nucleotide sequence ID" value="NZ_AP022593.1"/>
</dbReference>
<proteinExistence type="predicted"/>
<dbReference type="AlphaFoldDB" id="A0A7I7S3U1"/>
<name>A0A7I7S3U1_9MYCO</name>